<dbReference type="Proteomes" id="UP000298030">
    <property type="component" value="Unassembled WGS sequence"/>
</dbReference>
<evidence type="ECO:0000313" key="2">
    <source>
        <dbReference type="EMBL" id="TEB18298.1"/>
    </source>
</evidence>
<feature type="compositionally biased region" description="Low complexity" evidence="1">
    <location>
        <begin position="44"/>
        <end position="69"/>
    </location>
</feature>
<feature type="region of interest" description="Disordered" evidence="1">
    <location>
        <begin position="1"/>
        <end position="108"/>
    </location>
</feature>
<evidence type="ECO:0000313" key="3">
    <source>
        <dbReference type="Proteomes" id="UP000298030"/>
    </source>
</evidence>
<evidence type="ECO:0000256" key="1">
    <source>
        <dbReference type="SAM" id="MobiDB-lite"/>
    </source>
</evidence>
<keyword evidence="3" id="KW-1185">Reference proteome</keyword>
<accession>A0A4Y7S9T6</accession>
<gene>
    <name evidence="2" type="ORF">FA13DRAFT_1746205</name>
</gene>
<proteinExistence type="predicted"/>
<feature type="compositionally biased region" description="Gly residues" evidence="1">
    <location>
        <begin position="356"/>
        <end position="366"/>
    </location>
</feature>
<dbReference type="AlphaFoldDB" id="A0A4Y7S9T6"/>
<feature type="compositionally biased region" description="Polar residues" evidence="1">
    <location>
        <begin position="269"/>
        <end position="279"/>
    </location>
</feature>
<feature type="region of interest" description="Disordered" evidence="1">
    <location>
        <begin position="343"/>
        <end position="366"/>
    </location>
</feature>
<feature type="region of interest" description="Disordered" evidence="1">
    <location>
        <begin position="263"/>
        <end position="289"/>
    </location>
</feature>
<reference evidence="2 3" key="1">
    <citation type="journal article" date="2019" name="Nat. Ecol. Evol.">
        <title>Megaphylogeny resolves global patterns of mushroom evolution.</title>
        <authorList>
            <person name="Varga T."/>
            <person name="Krizsan K."/>
            <person name="Foldi C."/>
            <person name="Dima B."/>
            <person name="Sanchez-Garcia M."/>
            <person name="Sanchez-Ramirez S."/>
            <person name="Szollosi G.J."/>
            <person name="Szarkandi J.G."/>
            <person name="Papp V."/>
            <person name="Albert L."/>
            <person name="Andreopoulos W."/>
            <person name="Angelini C."/>
            <person name="Antonin V."/>
            <person name="Barry K.W."/>
            <person name="Bougher N.L."/>
            <person name="Buchanan P."/>
            <person name="Buyck B."/>
            <person name="Bense V."/>
            <person name="Catcheside P."/>
            <person name="Chovatia M."/>
            <person name="Cooper J."/>
            <person name="Damon W."/>
            <person name="Desjardin D."/>
            <person name="Finy P."/>
            <person name="Geml J."/>
            <person name="Haridas S."/>
            <person name="Hughes K."/>
            <person name="Justo A."/>
            <person name="Karasinski D."/>
            <person name="Kautmanova I."/>
            <person name="Kiss B."/>
            <person name="Kocsube S."/>
            <person name="Kotiranta H."/>
            <person name="LaButti K.M."/>
            <person name="Lechner B.E."/>
            <person name="Liimatainen K."/>
            <person name="Lipzen A."/>
            <person name="Lukacs Z."/>
            <person name="Mihaltcheva S."/>
            <person name="Morgado L.N."/>
            <person name="Niskanen T."/>
            <person name="Noordeloos M.E."/>
            <person name="Ohm R.A."/>
            <person name="Ortiz-Santana B."/>
            <person name="Ovrebo C."/>
            <person name="Racz N."/>
            <person name="Riley R."/>
            <person name="Savchenko A."/>
            <person name="Shiryaev A."/>
            <person name="Soop K."/>
            <person name="Spirin V."/>
            <person name="Szebenyi C."/>
            <person name="Tomsovsky M."/>
            <person name="Tulloss R.E."/>
            <person name="Uehling J."/>
            <person name="Grigoriev I.V."/>
            <person name="Vagvolgyi C."/>
            <person name="Papp T."/>
            <person name="Martin F.M."/>
            <person name="Miettinen O."/>
            <person name="Hibbett D.S."/>
            <person name="Nagy L.G."/>
        </authorList>
    </citation>
    <scope>NUCLEOTIDE SEQUENCE [LARGE SCALE GENOMIC DNA]</scope>
    <source>
        <strain evidence="2 3">FP101781</strain>
    </source>
</reference>
<feature type="compositionally biased region" description="Basic and acidic residues" evidence="1">
    <location>
        <begin position="27"/>
        <end position="37"/>
    </location>
</feature>
<organism evidence="2 3">
    <name type="scientific">Coprinellus micaceus</name>
    <name type="common">Glistening ink-cap mushroom</name>
    <name type="synonym">Coprinus micaceus</name>
    <dbReference type="NCBI Taxonomy" id="71717"/>
    <lineage>
        <taxon>Eukaryota</taxon>
        <taxon>Fungi</taxon>
        <taxon>Dikarya</taxon>
        <taxon>Basidiomycota</taxon>
        <taxon>Agaricomycotina</taxon>
        <taxon>Agaricomycetes</taxon>
        <taxon>Agaricomycetidae</taxon>
        <taxon>Agaricales</taxon>
        <taxon>Agaricineae</taxon>
        <taxon>Psathyrellaceae</taxon>
        <taxon>Coprinellus</taxon>
    </lineage>
</organism>
<protein>
    <submittedName>
        <fullName evidence="2">Uncharacterized protein</fullName>
    </submittedName>
</protein>
<comment type="caution">
    <text evidence="2">The sequence shown here is derived from an EMBL/GenBank/DDBJ whole genome shotgun (WGS) entry which is preliminary data.</text>
</comment>
<dbReference type="EMBL" id="QPFP01000273">
    <property type="protein sequence ID" value="TEB18298.1"/>
    <property type="molecule type" value="Genomic_DNA"/>
</dbReference>
<sequence>MSSRDERGGLIWKPQTRPAEEVAELVEALRSKLHNETPDGTPTPSDSDAAPHNPSSSSNPGGPSANGDGSMTGGHGQAPPPPPPAPQQNGAPPHIPLPVTTMLPGQAATPIDGYPGNHLYEAGIRAYIPESHRHLLDLLLHARTTGNPMLVPLVLDLLGIQNILGTVHGTPPVFFITSVLTADDYNSLLVLPCYNTLTFTAFVAPNVTPRMMRPIQLRGILEIEYSDENVTLIAMSIRGTLQGDPRVWQAMDMFHDAVAPPPGSMTEGLPSTSHSTVSTLLPEPSPTMPAQSGLWNETVRLAPLPPPLSGVANATLWTIPVVSAPTPIPLDGLLPPSPLLKEEEVAEDEAVEASGGPRGGGRGFGG</sequence>
<name>A0A4Y7S9T6_COPMI</name>